<keyword evidence="3" id="KW-0238">DNA-binding</keyword>
<evidence type="ECO:0000256" key="3">
    <source>
        <dbReference type="ARBA" id="ARBA00023125"/>
    </source>
</evidence>
<dbReference type="PROSITE" id="PS50931">
    <property type="entry name" value="HTH_LYSR"/>
    <property type="match status" value="1"/>
</dbReference>
<dbReference type="NCBIfam" id="NF002964">
    <property type="entry name" value="PRK03635.1"/>
    <property type="match status" value="1"/>
</dbReference>
<dbReference type="InterPro" id="IPR000847">
    <property type="entry name" value="LysR_HTH_N"/>
</dbReference>
<keyword evidence="4" id="KW-0010">Activator</keyword>
<evidence type="ECO:0000256" key="5">
    <source>
        <dbReference type="ARBA" id="ARBA00023163"/>
    </source>
</evidence>
<evidence type="ECO:0000256" key="4">
    <source>
        <dbReference type="ARBA" id="ARBA00023159"/>
    </source>
</evidence>
<dbReference type="NCBIfam" id="NF009888">
    <property type="entry name" value="PRK13348.1"/>
    <property type="match status" value="1"/>
</dbReference>
<gene>
    <name evidence="7" type="ORF">GA0070611_5365</name>
</gene>
<keyword evidence="2" id="KW-0805">Transcription regulation</keyword>
<dbReference type="Pfam" id="PF03466">
    <property type="entry name" value="LysR_substrate"/>
    <property type="match status" value="1"/>
</dbReference>
<dbReference type="GO" id="GO:0003700">
    <property type="term" value="F:DNA-binding transcription factor activity"/>
    <property type="evidence" value="ECO:0007669"/>
    <property type="project" value="InterPro"/>
</dbReference>
<dbReference type="NCBIfam" id="TIGR03298">
    <property type="entry name" value="argP"/>
    <property type="match status" value="1"/>
</dbReference>
<dbReference type="STRING" id="261654.GA0070611_5365"/>
<dbReference type="PATRIC" id="fig|261654.4.peg.5436"/>
<keyword evidence="8" id="KW-1185">Reference proteome</keyword>
<dbReference type="AlphaFoldDB" id="A0A1A9A6V9"/>
<evidence type="ECO:0000313" key="7">
    <source>
        <dbReference type="EMBL" id="SBT51835.1"/>
    </source>
</evidence>
<dbReference type="PANTHER" id="PTHR30579:SF2">
    <property type="entry name" value="HTH-TYPE TRANSCRIPTIONAL REGULATOR ARGP"/>
    <property type="match status" value="1"/>
</dbReference>
<evidence type="ECO:0000256" key="2">
    <source>
        <dbReference type="ARBA" id="ARBA00023015"/>
    </source>
</evidence>
<feature type="domain" description="HTH lysR-type" evidence="6">
    <location>
        <begin position="4"/>
        <end position="60"/>
    </location>
</feature>
<dbReference type="InterPro" id="IPR036390">
    <property type="entry name" value="WH_DNA-bd_sf"/>
</dbReference>
<dbReference type="Proteomes" id="UP000199385">
    <property type="component" value="Chromosome I"/>
</dbReference>
<dbReference type="InterPro" id="IPR005119">
    <property type="entry name" value="LysR_subst-bd"/>
</dbReference>
<dbReference type="Gene3D" id="3.40.190.290">
    <property type="match status" value="1"/>
</dbReference>
<dbReference type="InterPro" id="IPR036388">
    <property type="entry name" value="WH-like_DNA-bd_sf"/>
</dbReference>
<evidence type="ECO:0000313" key="8">
    <source>
        <dbReference type="Proteomes" id="UP000199385"/>
    </source>
</evidence>
<accession>A0A1A9A6V9</accession>
<dbReference type="InterPro" id="IPR050176">
    <property type="entry name" value="LTTR"/>
</dbReference>
<dbReference type="OrthoDB" id="3252676at2"/>
<comment type="similarity">
    <text evidence="1">Belongs to the LysR transcriptional regulatory family.</text>
</comment>
<sequence length="298" mass="32254">MEGVDSTQLRTLAAVVGEGSFDRAARLLHVTQSAVSQRIKALEATVGQVLVRRGRPCRITEAGRPLLRLASQLVLLESEALAEARGPLAGTRDGTRVAVAVNADSLATWFVDALARVPAELALRFDVRQDDQDHSAELLRDGSVLAAVTAQREAVQGCRVRRLGALRYRALATPELAGRWFADGLTAAALAVAPVLVFDRKDRVQHRFIRAVTGRDLYPPAHYLPSVPAFSEAVRRGLGWALIPEPLAGPDLAAGVCVDLDPTRHVDVPLYWQHWRLESTVLDALTAAVRAVAAETLH</sequence>
<dbReference type="PANTHER" id="PTHR30579">
    <property type="entry name" value="TRANSCRIPTIONAL REGULATOR"/>
    <property type="match status" value="1"/>
</dbReference>
<dbReference type="InterPro" id="IPR017685">
    <property type="entry name" value="ArgP"/>
</dbReference>
<dbReference type="SUPFAM" id="SSF53850">
    <property type="entry name" value="Periplasmic binding protein-like II"/>
    <property type="match status" value="1"/>
</dbReference>
<evidence type="ECO:0000256" key="1">
    <source>
        <dbReference type="ARBA" id="ARBA00009437"/>
    </source>
</evidence>
<dbReference type="EMBL" id="LT594323">
    <property type="protein sequence ID" value="SBT51835.1"/>
    <property type="molecule type" value="Genomic_DNA"/>
</dbReference>
<organism evidence="7 8">
    <name type="scientific">Micromonospora auratinigra</name>
    <dbReference type="NCBI Taxonomy" id="261654"/>
    <lineage>
        <taxon>Bacteria</taxon>
        <taxon>Bacillati</taxon>
        <taxon>Actinomycetota</taxon>
        <taxon>Actinomycetes</taxon>
        <taxon>Micromonosporales</taxon>
        <taxon>Micromonosporaceae</taxon>
        <taxon>Micromonospora</taxon>
    </lineage>
</organism>
<reference evidence="8" key="1">
    <citation type="submission" date="2016-06" db="EMBL/GenBank/DDBJ databases">
        <authorList>
            <person name="Varghese N."/>
            <person name="Submissions Spin"/>
        </authorList>
    </citation>
    <scope>NUCLEOTIDE SEQUENCE [LARGE SCALE GENOMIC DNA]</scope>
    <source>
        <strain evidence="8">DSM 44815</strain>
    </source>
</reference>
<dbReference type="Gene3D" id="1.10.10.10">
    <property type="entry name" value="Winged helix-like DNA-binding domain superfamily/Winged helix DNA-binding domain"/>
    <property type="match status" value="1"/>
</dbReference>
<dbReference type="Pfam" id="PF00126">
    <property type="entry name" value="HTH_1"/>
    <property type="match status" value="1"/>
</dbReference>
<dbReference type="GO" id="GO:0003677">
    <property type="term" value="F:DNA binding"/>
    <property type="evidence" value="ECO:0007669"/>
    <property type="project" value="UniProtKB-KW"/>
</dbReference>
<dbReference type="SUPFAM" id="SSF46785">
    <property type="entry name" value="Winged helix' DNA-binding domain"/>
    <property type="match status" value="1"/>
</dbReference>
<evidence type="ECO:0000259" key="6">
    <source>
        <dbReference type="PROSITE" id="PS50931"/>
    </source>
</evidence>
<keyword evidence="5" id="KW-0804">Transcription</keyword>
<dbReference type="PRINTS" id="PR00039">
    <property type="entry name" value="HTHLYSR"/>
</dbReference>
<protein>
    <submittedName>
        <fullName evidence="7">LysR family transcriptional regulator, chromosome initiation inhibitor</fullName>
    </submittedName>
</protein>
<dbReference type="RefSeq" id="WP_091670087.1">
    <property type="nucleotide sequence ID" value="NZ_LT594323.1"/>
</dbReference>
<name>A0A1A9A6V9_9ACTN</name>
<proteinExistence type="inferred from homology"/>